<name>A0AAD1Y7N5_EUPCR</name>
<dbReference type="EMBL" id="CAMPGE010028580">
    <property type="protein sequence ID" value="CAI2386097.1"/>
    <property type="molecule type" value="Genomic_DNA"/>
</dbReference>
<feature type="region of interest" description="Disordered" evidence="1">
    <location>
        <begin position="1"/>
        <end position="25"/>
    </location>
</feature>
<proteinExistence type="predicted"/>
<evidence type="ECO:0000313" key="3">
    <source>
        <dbReference type="Proteomes" id="UP001295684"/>
    </source>
</evidence>
<sequence length="268" mass="30566">MSRNLPRNPNVHGARTNTSSTEHNCKISWKPPRLAKPSQWLLSLCHAVADRNGTARAMGDPSAIHSPRSRLQDSKRTELTPKSSLSTPTSKTTSRRVSAFSFRVLLLGFLTESSRECKGRQSVHVFVRQLQKSLLQEVELQPPHEDALQDQAVQVPGMRKRVHSEVQLQQAHEDTQSFLIPKISINFVLGLEISSCVAKKRHLTVNSRFRVHQLIIILVNLLRCRRSVRPGDFIDIFIYNSFLIKTKFACLRRKKRIFHTILYQSVCG</sequence>
<feature type="compositionally biased region" description="Low complexity" evidence="1">
    <location>
        <begin position="80"/>
        <end position="92"/>
    </location>
</feature>
<protein>
    <submittedName>
        <fullName evidence="2">Uncharacterized protein</fullName>
    </submittedName>
</protein>
<keyword evidence="3" id="KW-1185">Reference proteome</keyword>
<evidence type="ECO:0000313" key="2">
    <source>
        <dbReference type="EMBL" id="CAI2386097.1"/>
    </source>
</evidence>
<comment type="caution">
    <text evidence="2">The sequence shown here is derived from an EMBL/GenBank/DDBJ whole genome shotgun (WGS) entry which is preliminary data.</text>
</comment>
<dbReference type="Proteomes" id="UP001295684">
    <property type="component" value="Unassembled WGS sequence"/>
</dbReference>
<reference evidence="2" key="1">
    <citation type="submission" date="2023-07" db="EMBL/GenBank/DDBJ databases">
        <authorList>
            <consortium name="AG Swart"/>
            <person name="Singh M."/>
            <person name="Singh A."/>
            <person name="Seah K."/>
            <person name="Emmerich C."/>
        </authorList>
    </citation>
    <scope>NUCLEOTIDE SEQUENCE</scope>
    <source>
        <strain evidence="2">DP1</strain>
    </source>
</reference>
<evidence type="ECO:0000256" key="1">
    <source>
        <dbReference type="SAM" id="MobiDB-lite"/>
    </source>
</evidence>
<feature type="compositionally biased region" description="Basic and acidic residues" evidence="1">
    <location>
        <begin position="70"/>
        <end position="79"/>
    </location>
</feature>
<feature type="region of interest" description="Disordered" evidence="1">
    <location>
        <begin position="56"/>
        <end position="92"/>
    </location>
</feature>
<accession>A0AAD1Y7N5</accession>
<gene>
    <name evidence="2" type="ORF">ECRASSUSDP1_LOCUS27699</name>
</gene>
<organism evidence="2 3">
    <name type="scientific">Euplotes crassus</name>
    <dbReference type="NCBI Taxonomy" id="5936"/>
    <lineage>
        <taxon>Eukaryota</taxon>
        <taxon>Sar</taxon>
        <taxon>Alveolata</taxon>
        <taxon>Ciliophora</taxon>
        <taxon>Intramacronucleata</taxon>
        <taxon>Spirotrichea</taxon>
        <taxon>Hypotrichia</taxon>
        <taxon>Euplotida</taxon>
        <taxon>Euplotidae</taxon>
        <taxon>Moneuplotes</taxon>
    </lineage>
</organism>
<dbReference type="AlphaFoldDB" id="A0AAD1Y7N5"/>